<evidence type="ECO:0000313" key="1">
    <source>
        <dbReference type="EMBL" id="KIM74412.1"/>
    </source>
</evidence>
<dbReference type="AlphaFoldDB" id="A0A0C3BAQ5"/>
<gene>
    <name evidence="1" type="ORF">PILCRDRAFT_828250</name>
</gene>
<dbReference type="InParanoid" id="A0A0C3BAQ5"/>
<keyword evidence="2" id="KW-1185">Reference proteome</keyword>
<dbReference type="Proteomes" id="UP000054166">
    <property type="component" value="Unassembled WGS sequence"/>
</dbReference>
<accession>A0A0C3BAQ5</accession>
<dbReference type="EMBL" id="KN833061">
    <property type="protein sequence ID" value="KIM74412.1"/>
    <property type="molecule type" value="Genomic_DNA"/>
</dbReference>
<dbReference type="HOGENOM" id="CLU_2469907_0_0_1"/>
<protein>
    <submittedName>
        <fullName evidence="1">Uncharacterized protein</fullName>
    </submittedName>
</protein>
<reference evidence="1 2" key="1">
    <citation type="submission" date="2014-04" db="EMBL/GenBank/DDBJ databases">
        <authorList>
            <consortium name="DOE Joint Genome Institute"/>
            <person name="Kuo A."/>
            <person name="Tarkka M."/>
            <person name="Buscot F."/>
            <person name="Kohler A."/>
            <person name="Nagy L.G."/>
            <person name="Floudas D."/>
            <person name="Copeland A."/>
            <person name="Barry K.W."/>
            <person name="Cichocki N."/>
            <person name="Veneault-Fourrey C."/>
            <person name="LaButti K."/>
            <person name="Lindquist E.A."/>
            <person name="Lipzen A."/>
            <person name="Lundell T."/>
            <person name="Morin E."/>
            <person name="Murat C."/>
            <person name="Sun H."/>
            <person name="Tunlid A."/>
            <person name="Henrissat B."/>
            <person name="Grigoriev I.V."/>
            <person name="Hibbett D.S."/>
            <person name="Martin F."/>
            <person name="Nordberg H.P."/>
            <person name="Cantor M.N."/>
            <person name="Hua S.X."/>
        </authorList>
    </citation>
    <scope>NUCLEOTIDE SEQUENCE [LARGE SCALE GENOMIC DNA]</scope>
    <source>
        <strain evidence="1 2">F 1598</strain>
    </source>
</reference>
<organism evidence="1 2">
    <name type="scientific">Piloderma croceum (strain F 1598)</name>
    <dbReference type="NCBI Taxonomy" id="765440"/>
    <lineage>
        <taxon>Eukaryota</taxon>
        <taxon>Fungi</taxon>
        <taxon>Dikarya</taxon>
        <taxon>Basidiomycota</taxon>
        <taxon>Agaricomycotina</taxon>
        <taxon>Agaricomycetes</taxon>
        <taxon>Agaricomycetidae</taxon>
        <taxon>Atheliales</taxon>
        <taxon>Atheliaceae</taxon>
        <taxon>Piloderma</taxon>
    </lineage>
</organism>
<sequence length="88" mass="9667">MLSRLGRNGHVTGQGLMIPKSQGFPIGLNGSRHASRAARRYASVATRRVCVLKTIMNTLFARAFVPGHGRDCTKQHEQGSSEIFLTEE</sequence>
<name>A0A0C3BAQ5_PILCF</name>
<evidence type="ECO:0000313" key="2">
    <source>
        <dbReference type="Proteomes" id="UP000054166"/>
    </source>
</evidence>
<reference evidence="2" key="2">
    <citation type="submission" date="2015-01" db="EMBL/GenBank/DDBJ databases">
        <title>Evolutionary Origins and Diversification of the Mycorrhizal Mutualists.</title>
        <authorList>
            <consortium name="DOE Joint Genome Institute"/>
            <consortium name="Mycorrhizal Genomics Consortium"/>
            <person name="Kohler A."/>
            <person name="Kuo A."/>
            <person name="Nagy L.G."/>
            <person name="Floudas D."/>
            <person name="Copeland A."/>
            <person name="Barry K.W."/>
            <person name="Cichocki N."/>
            <person name="Veneault-Fourrey C."/>
            <person name="LaButti K."/>
            <person name="Lindquist E.A."/>
            <person name="Lipzen A."/>
            <person name="Lundell T."/>
            <person name="Morin E."/>
            <person name="Murat C."/>
            <person name="Riley R."/>
            <person name="Ohm R."/>
            <person name="Sun H."/>
            <person name="Tunlid A."/>
            <person name="Henrissat B."/>
            <person name="Grigoriev I.V."/>
            <person name="Hibbett D.S."/>
            <person name="Martin F."/>
        </authorList>
    </citation>
    <scope>NUCLEOTIDE SEQUENCE [LARGE SCALE GENOMIC DNA]</scope>
    <source>
        <strain evidence="2">F 1598</strain>
    </source>
</reference>
<proteinExistence type="predicted"/>